<dbReference type="Pfam" id="PF00583">
    <property type="entry name" value="Acetyltransf_1"/>
    <property type="match status" value="1"/>
</dbReference>
<reference evidence="2" key="1">
    <citation type="submission" date="2021-03" db="EMBL/GenBank/DDBJ databases">
        <title>Antimicrobial resistance genes in bacteria isolated from Japanese honey, and their potential for conferring macrolide and lincosamide resistance in the American foulbrood pathogen Paenibacillus larvae.</title>
        <authorList>
            <person name="Okamoto M."/>
            <person name="Kumagai M."/>
            <person name="Kanamori H."/>
            <person name="Takamatsu D."/>
        </authorList>
    </citation>
    <scope>NUCLEOTIDE SEQUENCE</scope>
    <source>
        <strain evidence="2">J27TS8</strain>
    </source>
</reference>
<dbReference type="AlphaFoldDB" id="A0A919WGW5"/>
<gene>
    <name evidence="2" type="ORF">J27TS8_16980</name>
</gene>
<protein>
    <submittedName>
        <fullName evidence="2">N-acetyltransferase</fullName>
    </submittedName>
</protein>
<dbReference type="Proteomes" id="UP000682111">
    <property type="component" value="Unassembled WGS sequence"/>
</dbReference>
<sequence length="293" mass="33416">MIEIRRMKEIEKVSAFISKMNLQPTQHVGYCGIDSEEIKHALSTDFSDLAFADSVIGAFQNRQLVGVLGLDIDKESKEAEVWGPFIAHLEWHKVAEQMWKKLIEELPFSLETVYGFYNVHNVNGNQFMESLGAVKSGEHSILQISANHLPLKTASPVTIREMEKKDFQHIRYLHKESFPNAYFSADEMIKMHGETQKILVAELEQHFCGYIFCEADPKFAEGDIHFISVSPAFRNRGIGRELIIAGLDFLFSFQEIEVITLTVESDNNAALSVYRHAGFVEQHRLYAYNGKLL</sequence>
<organism evidence="2 3">
    <name type="scientific">Robertmurraya siralis</name>
    <dbReference type="NCBI Taxonomy" id="77777"/>
    <lineage>
        <taxon>Bacteria</taxon>
        <taxon>Bacillati</taxon>
        <taxon>Bacillota</taxon>
        <taxon>Bacilli</taxon>
        <taxon>Bacillales</taxon>
        <taxon>Bacillaceae</taxon>
        <taxon>Robertmurraya</taxon>
    </lineage>
</organism>
<keyword evidence="3" id="KW-1185">Reference proteome</keyword>
<dbReference type="GO" id="GO:0016747">
    <property type="term" value="F:acyltransferase activity, transferring groups other than amino-acyl groups"/>
    <property type="evidence" value="ECO:0007669"/>
    <property type="project" value="InterPro"/>
</dbReference>
<dbReference type="RefSeq" id="WP_170211335.1">
    <property type="nucleotide sequence ID" value="NZ_BORC01000002.1"/>
</dbReference>
<dbReference type="Gene3D" id="3.40.630.30">
    <property type="match status" value="1"/>
</dbReference>
<dbReference type="SUPFAM" id="SSF55729">
    <property type="entry name" value="Acyl-CoA N-acyltransferases (Nat)"/>
    <property type="match status" value="1"/>
</dbReference>
<proteinExistence type="predicted"/>
<evidence type="ECO:0000313" key="3">
    <source>
        <dbReference type="Proteomes" id="UP000682111"/>
    </source>
</evidence>
<dbReference type="PROSITE" id="PS51186">
    <property type="entry name" value="GNAT"/>
    <property type="match status" value="1"/>
</dbReference>
<evidence type="ECO:0000313" key="2">
    <source>
        <dbReference type="EMBL" id="GIN61705.1"/>
    </source>
</evidence>
<feature type="domain" description="N-acetyltransferase" evidence="1">
    <location>
        <begin position="157"/>
        <end position="293"/>
    </location>
</feature>
<evidence type="ECO:0000259" key="1">
    <source>
        <dbReference type="PROSITE" id="PS51186"/>
    </source>
</evidence>
<dbReference type="EMBL" id="BORC01000002">
    <property type="protein sequence ID" value="GIN61705.1"/>
    <property type="molecule type" value="Genomic_DNA"/>
</dbReference>
<dbReference type="InterPro" id="IPR000182">
    <property type="entry name" value="GNAT_dom"/>
</dbReference>
<dbReference type="CDD" id="cd04301">
    <property type="entry name" value="NAT_SF"/>
    <property type="match status" value="1"/>
</dbReference>
<dbReference type="InterPro" id="IPR016181">
    <property type="entry name" value="Acyl_CoA_acyltransferase"/>
</dbReference>
<comment type="caution">
    <text evidence="2">The sequence shown here is derived from an EMBL/GenBank/DDBJ whole genome shotgun (WGS) entry which is preliminary data.</text>
</comment>
<accession>A0A919WGW5</accession>
<name>A0A919WGW5_9BACI</name>